<keyword evidence="1" id="KW-0436">Ligase</keyword>
<dbReference type="RefSeq" id="WP_142526902.1">
    <property type="nucleotide sequence ID" value="NZ_CBCSJO010000003.1"/>
</dbReference>
<dbReference type="Gene3D" id="3.90.1140.10">
    <property type="entry name" value="Cyclic phosphodiesterase"/>
    <property type="match status" value="1"/>
</dbReference>
<accession>A0A521BDY2</accession>
<protein>
    <submittedName>
        <fullName evidence="1">2'-5' RNA ligase superfamily protein</fullName>
    </submittedName>
</protein>
<keyword evidence="2" id="KW-1185">Reference proteome</keyword>
<dbReference type="Pfam" id="PF13563">
    <property type="entry name" value="2_5_RNA_ligase2"/>
    <property type="match status" value="1"/>
</dbReference>
<dbReference type="InterPro" id="IPR009097">
    <property type="entry name" value="Cyclic_Pdiesterase"/>
</dbReference>
<dbReference type="GO" id="GO:0016874">
    <property type="term" value="F:ligase activity"/>
    <property type="evidence" value="ECO:0007669"/>
    <property type="project" value="UniProtKB-KW"/>
</dbReference>
<dbReference type="OrthoDB" id="793003at2"/>
<sequence>MEDHIAPQQRAGQPPLIITLRLDKDSQAIFDEQRKLYFPVERNYLKAHLSLFHQLPDEAEVYDFLRDLNVLQFDLHVTGLMNLGAGVAYRVSSPELLALRKTIAERFSSHLIPQDQQGFRPHITVMNKSTPEQARVLLAELSGTFLPFIIRATGLDVWSYLGGPWEHRKTFNLNS</sequence>
<dbReference type="SUPFAM" id="SSF55144">
    <property type="entry name" value="LigT-like"/>
    <property type="match status" value="1"/>
</dbReference>
<gene>
    <name evidence="1" type="ORF">SAMN06265348_102219</name>
</gene>
<evidence type="ECO:0000313" key="2">
    <source>
        <dbReference type="Proteomes" id="UP000320300"/>
    </source>
</evidence>
<dbReference type="EMBL" id="FXTN01000002">
    <property type="protein sequence ID" value="SMO45307.1"/>
    <property type="molecule type" value="Genomic_DNA"/>
</dbReference>
<dbReference type="Proteomes" id="UP000320300">
    <property type="component" value="Unassembled WGS sequence"/>
</dbReference>
<proteinExistence type="predicted"/>
<name>A0A521BDY2_9SPHI</name>
<reference evidence="1 2" key="1">
    <citation type="submission" date="2017-05" db="EMBL/GenBank/DDBJ databases">
        <authorList>
            <person name="Varghese N."/>
            <person name="Submissions S."/>
        </authorList>
    </citation>
    <scope>NUCLEOTIDE SEQUENCE [LARGE SCALE GENOMIC DNA]</scope>
    <source>
        <strain evidence="1 2">DSM 19036</strain>
    </source>
</reference>
<dbReference type="AlphaFoldDB" id="A0A521BDY2"/>
<evidence type="ECO:0000313" key="1">
    <source>
        <dbReference type="EMBL" id="SMO45307.1"/>
    </source>
</evidence>
<organism evidence="1 2">
    <name type="scientific">Pedobacter westerhofensis</name>
    <dbReference type="NCBI Taxonomy" id="425512"/>
    <lineage>
        <taxon>Bacteria</taxon>
        <taxon>Pseudomonadati</taxon>
        <taxon>Bacteroidota</taxon>
        <taxon>Sphingobacteriia</taxon>
        <taxon>Sphingobacteriales</taxon>
        <taxon>Sphingobacteriaceae</taxon>
        <taxon>Pedobacter</taxon>
    </lineage>
</organism>